<feature type="domain" description="Beta-xylosidase C-terminal Concanavalin A-like" evidence="5">
    <location>
        <begin position="323"/>
        <end position="517"/>
    </location>
</feature>
<dbReference type="CDD" id="cd09001">
    <property type="entry name" value="GH43_FsAxh1-like"/>
    <property type="match status" value="1"/>
</dbReference>
<dbReference type="Proteomes" id="UP000187158">
    <property type="component" value="Unassembled WGS sequence"/>
</dbReference>
<organism evidence="6 7">
    <name type="scientific">Paenibacillus odorifer</name>
    <dbReference type="NCBI Taxonomy" id="189426"/>
    <lineage>
        <taxon>Bacteria</taxon>
        <taxon>Bacillati</taxon>
        <taxon>Bacillota</taxon>
        <taxon>Bacilli</taxon>
        <taxon>Bacillales</taxon>
        <taxon>Paenibacillaceae</taxon>
        <taxon>Paenibacillus</taxon>
    </lineage>
</organism>
<comment type="caution">
    <text evidence="6">The sequence shown here is derived from an EMBL/GenBank/DDBJ whole genome shotgun (WGS) entry which is preliminary data.</text>
</comment>
<dbReference type="PANTHER" id="PTHR42812:SF12">
    <property type="entry name" value="BETA-XYLOSIDASE-RELATED"/>
    <property type="match status" value="1"/>
</dbReference>
<keyword evidence="2 4" id="KW-0378">Hydrolase</keyword>
<dbReference type="GO" id="GO:0016787">
    <property type="term" value="F:hydrolase activity"/>
    <property type="evidence" value="ECO:0007669"/>
    <property type="project" value="UniProtKB-KW"/>
</dbReference>
<keyword evidence="3 4" id="KW-0326">Glycosidase</keyword>
<dbReference type="Gene3D" id="2.115.10.20">
    <property type="entry name" value="Glycosyl hydrolase domain, family 43"/>
    <property type="match status" value="1"/>
</dbReference>
<dbReference type="SUPFAM" id="SSF75005">
    <property type="entry name" value="Arabinanase/levansucrase/invertase"/>
    <property type="match status" value="1"/>
</dbReference>
<dbReference type="InterPro" id="IPR041542">
    <property type="entry name" value="GH43_C2"/>
</dbReference>
<dbReference type="RefSeq" id="WP_076219247.1">
    <property type="nucleotide sequence ID" value="NZ_MPVP01000107.1"/>
</dbReference>
<keyword evidence="7" id="KW-1185">Reference proteome</keyword>
<evidence type="ECO:0000313" key="6">
    <source>
        <dbReference type="EMBL" id="OMD31896.1"/>
    </source>
</evidence>
<dbReference type="InterPro" id="IPR051795">
    <property type="entry name" value="Glycosyl_Hydrlase_43"/>
</dbReference>
<gene>
    <name evidence="6" type="ORF">BSO21_17070</name>
</gene>
<dbReference type="EMBL" id="MPVP01000107">
    <property type="protein sequence ID" value="OMD31896.1"/>
    <property type="molecule type" value="Genomic_DNA"/>
</dbReference>
<evidence type="ECO:0000313" key="7">
    <source>
        <dbReference type="Proteomes" id="UP000187158"/>
    </source>
</evidence>
<dbReference type="PANTHER" id="PTHR42812">
    <property type="entry name" value="BETA-XYLOSIDASE"/>
    <property type="match status" value="1"/>
</dbReference>
<evidence type="ECO:0000256" key="2">
    <source>
        <dbReference type="ARBA" id="ARBA00022801"/>
    </source>
</evidence>
<dbReference type="InterPro" id="IPR006710">
    <property type="entry name" value="Glyco_hydro_43"/>
</dbReference>
<evidence type="ECO:0000256" key="3">
    <source>
        <dbReference type="ARBA" id="ARBA00023295"/>
    </source>
</evidence>
<evidence type="ECO:0000259" key="5">
    <source>
        <dbReference type="Pfam" id="PF17851"/>
    </source>
</evidence>
<proteinExistence type="inferred from homology"/>
<dbReference type="Pfam" id="PF17851">
    <property type="entry name" value="GH43_C2"/>
    <property type="match status" value="1"/>
</dbReference>
<evidence type="ECO:0000256" key="4">
    <source>
        <dbReference type="RuleBase" id="RU361187"/>
    </source>
</evidence>
<evidence type="ECO:0000256" key="1">
    <source>
        <dbReference type="ARBA" id="ARBA00009865"/>
    </source>
</evidence>
<protein>
    <submittedName>
        <fullName evidence="6">Glycoside hydrolase</fullName>
    </submittedName>
</protein>
<reference evidence="6 7" key="1">
    <citation type="submission" date="2016-11" db="EMBL/GenBank/DDBJ databases">
        <title>Paenibacillus species isolates.</title>
        <authorList>
            <person name="Beno S.M."/>
        </authorList>
    </citation>
    <scope>NUCLEOTIDE SEQUENCE [LARGE SCALE GENOMIC DNA]</scope>
    <source>
        <strain evidence="6 7">FSL H7-0433</strain>
    </source>
</reference>
<dbReference type="Pfam" id="PF04616">
    <property type="entry name" value="Glyco_hydro_43"/>
    <property type="match status" value="1"/>
</dbReference>
<dbReference type="InterPro" id="IPR023296">
    <property type="entry name" value="Glyco_hydro_beta-prop_sf"/>
</dbReference>
<name>A0ABX3GLI2_9BACL</name>
<sequence length="519" mass="57672">MNLGEYAEPWVSDQGDGTYINPILHADYSDPDVIRVGDDFYMTASSFGHIPGLPILHSKDLVNWAIINHAVLEMNLEGYDRPQHGNGIWAPSLRFHGGKFWVFYGDPDVGIMMTSAVDPAGEWTPLHLVQAGKGLIDACPFWDEDGQAYLIHAYAKSRSGIKHKLRLCRMSADGKGLLDEGRIIYDGTENHPTLEGPKLYQRNGYYYILAPAGGVATGWQTVFRSRNIWGPYEDRIVLQQGQTSVNGPHQGGLVELDSGESWFIHFQDKGPYGRVVHLQPVSWVDDWPLMGELQASDGAGVPVIRYRKPEVGKAYAVSVPATSDDFESSTLGLQWQWQSNPKSSWYSLEARESYLRLNAEHKPVDNKGLYHSPQLLLQKFPALSFTAACKVDPSGLGIGESGGLMIFGYRYCCLVVRRLEDQELKGTLALSLMQGDDTGETEMWSYPLIDTDSLFLRVEVLEDATCHFGYSLEGTDFTSVPVESFQAIEGHWVGAKTGLFAVGSGNGGYLDIDWFRITK</sequence>
<dbReference type="InterPro" id="IPR013320">
    <property type="entry name" value="ConA-like_dom_sf"/>
</dbReference>
<dbReference type="Gene3D" id="2.60.120.200">
    <property type="match status" value="1"/>
</dbReference>
<accession>A0ABX3GLI2</accession>
<comment type="similarity">
    <text evidence="1 4">Belongs to the glycosyl hydrolase 43 family.</text>
</comment>
<dbReference type="SUPFAM" id="SSF49899">
    <property type="entry name" value="Concanavalin A-like lectins/glucanases"/>
    <property type="match status" value="1"/>
</dbReference>